<keyword evidence="8" id="KW-1185">Reference proteome</keyword>
<evidence type="ECO:0000256" key="3">
    <source>
        <dbReference type="ARBA" id="ARBA00022475"/>
    </source>
</evidence>
<accession>A0A285VUE4</accession>
<evidence type="ECO:0000256" key="2">
    <source>
        <dbReference type="ARBA" id="ARBA00006228"/>
    </source>
</evidence>
<protein>
    <submittedName>
        <fullName evidence="7">Multicomponent Na+:H+ antiporter subunit E</fullName>
    </submittedName>
</protein>
<dbReference type="AlphaFoldDB" id="A0A285VUE4"/>
<comment type="similarity">
    <text evidence="2">Belongs to the CPA3 antiporters (TC 2.A.63) subunit E family.</text>
</comment>
<dbReference type="InterPro" id="IPR002758">
    <property type="entry name" value="Cation_antiport_E"/>
</dbReference>
<name>A0A285VUE4_9MICO</name>
<keyword evidence="5" id="KW-1133">Transmembrane helix</keyword>
<dbReference type="RefSeq" id="WP_097188405.1">
    <property type="nucleotide sequence ID" value="NZ_OBQK01000007.1"/>
</dbReference>
<dbReference type="GO" id="GO:0008324">
    <property type="term" value="F:monoatomic cation transmembrane transporter activity"/>
    <property type="evidence" value="ECO:0007669"/>
    <property type="project" value="InterPro"/>
</dbReference>
<evidence type="ECO:0000256" key="5">
    <source>
        <dbReference type="ARBA" id="ARBA00022989"/>
    </source>
</evidence>
<dbReference type="STRING" id="1122622.GCA_000421185_01248"/>
<reference evidence="8" key="1">
    <citation type="submission" date="2017-08" db="EMBL/GenBank/DDBJ databases">
        <authorList>
            <person name="Varghese N."/>
            <person name="Submissions S."/>
        </authorList>
    </citation>
    <scope>NUCLEOTIDE SEQUENCE [LARGE SCALE GENOMIC DNA]</scope>
    <source>
        <strain evidence="8">USBA17B2</strain>
    </source>
</reference>
<keyword evidence="4" id="KW-0812">Transmembrane</keyword>
<proteinExistence type="inferred from homology"/>
<sequence>MINPMRVAGYSIWLAVEIVKGALAVAQDAVLPGVDMQPAILELPLRCSTDLEISVMASSITITPGTITVGIASAAGQTPPTLYVHAIYADRPEEVRAALRDMEDHVLRMTRGPGWERRAS</sequence>
<dbReference type="Pfam" id="PF01899">
    <property type="entry name" value="MNHE"/>
    <property type="match status" value="1"/>
</dbReference>
<dbReference type="Proteomes" id="UP000219688">
    <property type="component" value="Unassembled WGS sequence"/>
</dbReference>
<organism evidence="7 8">
    <name type="scientific">Ornithinimicrobium cerasi</name>
    <dbReference type="NCBI Taxonomy" id="2248773"/>
    <lineage>
        <taxon>Bacteria</taxon>
        <taxon>Bacillati</taxon>
        <taxon>Actinomycetota</taxon>
        <taxon>Actinomycetes</taxon>
        <taxon>Micrococcales</taxon>
        <taxon>Ornithinimicrobiaceae</taxon>
        <taxon>Ornithinimicrobium</taxon>
    </lineage>
</organism>
<keyword evidence="3" id="KW-1003">Cell membrane</keyword>
<gene>
    <name evidence="7" type="ORF">SAMN05421879_10745</name>
</gene>
<dbReference type="GO" id="GO:0005886">
    <property type="term" value="C:plasma membrane"/>
    <property type="evidence" value="ECO:0007669"/>
    <property type="project" value="UniProtKB-SubCell"/>
</dbReference>
<evidence type="ECO:0000313" key="8">
    <source>
        <dbReference type="Proteomes" id="UP000219688"/>
    </source>
</evidence>
<evidence type="ECO:0000256" key="1">
    <source>
        <dbReference type="ARBA" id="ARBA00004651"/>
    </source>
</evidence>
<dbReference type="EMBL" id="OBQK01000007">
    <property type="protein sequence ID" value="SOC56261.1"/>
    <property type="molecule type" value="Genomic_DNA"/>
</dbReference>
<evidence type="ECO:0000313" key="7">
    <source>
        <dbReference type="EMBL" id="SOC56261.1"/>
    </source>
</evidence>
<keyword evidence="6" id="KW-0472">Membrane</keyword>
<comment type="subcellular location">
    <subcellularLocation>
        <location evidence="1">Cell membrane</location>
        <topology evidence="1">Multi-pass membrane protein</topology>
    </subcellularLocation>
</comment>
<evidence type="ECO:0000256" key="6">
    <source>
        <dbReference type="ARBA" id="ARBA00023136"/>
    </source>
</evidence>
<dbReference type="PANTHER" id="PTHR34584:SF1">
    <property type="entry name" value="NA(+)_H(+) ANTIPORTER SUBUNIT E1"/>
    <property type="match status" value="1"/>
</dbReference>
<evidence type="ECO:0000256" key="4">
    <source>
        <dbReference type="ARBA" id="ARBA00022692"/>
    </source>
</evidence>
<dbReference type="PANTHER" id="PTHR34584">
    <property type="entry name" value="NA(+)/H(+) ANTIPORTER SUBUNIT E1"/>
    <property type="match status" value="1"/>
</dbReference>